<dbReference type="OrthoDB" id="9771846at2"/>
<dbReference type="RefSeq" id="WP_155702328.1">
    <property type="nucleotide sequence ID" value="NZ_CP034235.1"/>
</dbReference>
<evidence type="ECO:0000313" key="4">
    <source>
        <dbReference type="Proteomes" id="UP000426246"/>
    </source>
</evidence>
<gene>
    <name evidence="3" type="ORF">EHS13_21230</name>
</gene>
<dbReference type="Proteomes" id="UP000426246">
    <property type="component" value="Chromosome"/>
</dbReference>
<dbReference type="EMBL" id="CP034235">
    <property type="protein sequence ID" value="QGQ97226.1"/>
    <property type="molecule type" value="Genomic_DNA"/>
</dbReference>
<keyword evidence="2 3" id="KW-0808">Transferase</keyword>
<protein>
    <submittedName>
        <fullName evidence="3">Glycosyltransferase</fullName>
    </submittedName>
</protein>
<proteinExistence type="predicted"/>
<dbReference type="GO" id="GO:0016758">
    <property type="term" value="F:hexosyltransferase activity"/>
    <property type="evidence" value="ECO:0007669"/>
    <property type="project" value="TreeGrafter"/>
</dbReference>
<sequence>MSRVRMFNVDFDNYDFLDLLDYIDQAISYQKQSYILTCNVDHLMKLRKDQEFRKVYSQAGAVVADGMPLVWASKLLSKPLKQKVSGADLFKLLGKSFEEREYRLFFLGSAKGIPEKAIKKLKVLYPKLNIVGCYSPSMGFEHNDAENKFIVDMLIDAKPDIVFVGVGAPKQEKWIHKHYISYKAPVSIGVGATFDFIAGSVKRAPRIMQTTGFEWFWRLAHEPKRLWKRYLVEDSMFLVLLAKELLLQKRMKGREGE</sequence>
<dbReference type="CDD" id="cd06533">
    <property type="entry name" value="Glyco_transf_WecG_TagA"/>
    <property type="match status" value="1"/>
</dbReference>
<name>A0A6B8RPC7_9BACL</name>
<dbReference type="AlphaFoldDB" id="A0A6B8RPC7"/>
<evidence type="ECO:0000256" key="2">
    <source>
        <dbReference type="ARBA" id="ARBA00022679"/>
    </source>
</evidence>
<dbReference type="InterPro" id="IPR004629">
    <property type="entry name" value="WecG_TagA_CpsF"/>
</dbReference>
<dbReference type="NCBIfam" id="TIGR00696">
    <property type="entry name" value="wecG_tagA_cpsF"/>
    <property type="match status" value="1"/>
</dbReference>
<dbReference type="PANTHER" id="PTHR34136">
    <property type="match status" value="1"/>
</dbReference>
<dbReference type="Pfam" id="PF03808">
    <property type="entry name" value="Glyco_tran_WecG"/>
    <property type="match status" value="1"/>
</dbReference>
<dbReference type="KEGG" id="ppsc:EHS13_21230"/>
<evidence type="ECO:0000256" key="1">
    <source>
        <dbReference type="ARBA" id="ARBA00022676"/>
    </source>
</evidence>
<keyword evidence="4" id="KW-1185">Reference proteome</keyword>
<reference evidence="4" key="1">
    <citation type="submission" date="2018-11" db="EMBL/GenBank/DDBJ databases">
        <title>Complete genome sequence of Paenibacillus sp. ML311-T8.</title>
        <authorList>
            <person name="Nam Y.-D."/>
            <person name="Kang J."/>
            <person name="Chung W.-H."/>
            <person name="Park Y.S."/>
        </authorList>
    </citation>
    <scope>NUCLEOTIDE SEQUENCE [LARGE SCALE GENOMIC DNA]</scope>
    <source>
        <strain evidence="4">ML311-T8</strain>
    </source>
</reference>
<keyword evidence="1" id="KW-0328">Glycosyltransferase</keyword>
<accession>A0A6B8RPC7</accession>
<organism evidence="3 4">
    <name type="scientific">Paenibacillus psychroresistens</name>
    <dbReference type="NCBI Taxonomy" id="1778678"/>
    <lineage>
        <taxon>Bacteria</taxon>
        <taxon>Bacillati</taxon>
        <taxon>Bacillota</taxon>
        <taxon>Bacilli</taxon>
        <taxon>Bacillales</taxon>
        <taxon>Paenibacillaceae</taxon>
        <taxon>Paenibacillus</taxon>
    </lineage>
</organism>
<evidence type="ECO:0000313" key="3">
    <source>
        <dbReference type="EMBL" id="QGQ97226.1"/>
    </source>
</evidence>
<dbReference type="PANTHER" id="PTHR34136:SF1">
    <property type="entry name" value="UDP-N-ACETYL-D-MANNOSAMINURONIC ACID TRANSFERASE"/>
    <property type="match status" value="1"/>
</dbReference>